<accession>A0A1H6CSZ6</accession>
<evidence type="ECO:0000313" key="1">
    <source>
        <dbReference type="EMBL" id="SEG75907.1"/>
    </source>
</evidence>
<dbReference type="OrthoDB" id="1097544at2"/>
<dbReference type="Proteomes" id="UP000236731">
    <property type="component" value="Unassembled WGS sequence"/>
</dbReference>
<dbReference type="EMBL" id="FNUT01000019">
    <property type="protein sequence ID" value="SEG75907.1"/>
    <property type="molecule type" value="Genomic_DNA"/>
</dbReference>
<organism evidence="1 2">
    <name type="scientific">Sphingobacterium lactis</name>
    <dbReference type="NCBI Taxonomy" id="797291"/>
    <lineage>
        <taxon>Bacteria</taxon>
        <taxon>Pseudomonadati</taxon>
        <taxon>Bacteroidota</taxon>
        <taxon>Sphingobacteriia</taxon>
        <taxon>Sphingobacteriales</taxon>
        <taxon>Sphingobacteriaceae</taxon>
        <taxon>Sphingobacterium</taxon>
    </lineage>
</organism>
<dbReference type="RefSeq" id="WP_103908016.1">
    <property type="nucleotide sequence ID" value="NZ_CP049246.1"/>
</dbReference>
<evidence type="ECO:0000313" key="2">
    <source>
        <dbReference type="Proteomes" id="UP000236731"/>
    </source>
</evidence>
<name>A0A1H6CSZ6_9SPHI</name>
<keyword evidence="1" id="KW-0378">Hydrolase</keyword>
<proteinExistence type="predicted"/>
<keyword evidence="2" id="KW-1185">Reference proteome</keyword>
<dbReference type="GO" id="GO:0006508">
    <property type="term" value="P:proteolysis"/>
    <property type="evidence" value="ECO:0007669"/>
    <property type="project" value="UniProtKB-KW"/>
</dbReference>
<protein>
    <submittedName>
        <fullName evidence="1">Phage prohead protease, HK97 family</fullName>
    </submittedName>
</protein>
<dbReference type="GO" id="GO:0008233">
    <property type="term" value="F:peptidase activity"/>
    <property type="evidence" value="ECO:0007669"/>
    <property type="project" value="UniProtKB-KW"/>
</dbReference>
<sequence length="230" mass="26043">MSELVYKNASVPFKDMDDQTGFLIGYANIYSIKDLVGDISNPASFVKTVSERKAKIKIYKNHDNNLLVGVPKELNPYDSVGLHLTAKMLMDTSLGRDTYFESKFLVENGFESGFSIGGYVVKRNPKQRAEVMEYKLDEVSVLTKEQANQGSMVQIVKSIQDQEEITQEAFWNIITKAYDNHKFSDNVLKSLEQFLKMSLENQEPSDSPIETTPQSEPTSIIKSIYSNFLP</sequence>
<reference evidence="2" key="1">
    <citation type="submission" date="2016-10" db="EMBL/GenBank/DDBJ databases">
        <authorList>
            <person name="Varghese N."/>
            <person name="Submissions S."/>
        </authorList>
    </citation>
    <scope>NUCLEOTIDE SEQUENCE [LARGE SCALE GENOMIC DNA]</scope>
    <source>
        <strain evidence="2">DSM 22361</strain>
    </source>
</reference>
<keyword evidence="1" id="KW-0645">Protease</keyword>
<gene>
    <name evidence="1" type="ORF">SAMN05421877_11954</name>
</gene>
<dbReference type="AlphaFoldDB" id="A0A1H6CSZ6"/>